<dbReference type="Proteomes" id="UP000033866">
    <property type="component" value="Unassembled WGS sequence"/>
</dbReference>
<comment type="caution">
    <text evidence="1">The sequence shown here is derived from an EMBL/GenBank/DDBJ whole genome shotgun (WGS) entry which is preliminary data.</text>
</comment>
<accession>A0A0G0B4X0</accession>
<name>A0A0G0B4X0_9BACT</name>
<gene>
    <name evidence="1" type="ORF">UR61_C0047G0001</name>
</gene>
<evidence type="ECO:0000313" key="1">
    <source>
        <dbReference type="EMBL" id="KKP64359.1"/>
    </source>
</evidence>
<organism evidence="1 2">
    <name type="scientific">candidate division WS6 bacterium GW2011_GWE1_34_7</name>
    <dbReference type="NCBI Taxonomy" id="1619093"/>
    <lineage>
        <taxon>Bacteria</taxon>
        <taxon>Candidatus Dojkabacteria</taxon>
    </lineage>
</organism>
<evidence type="ECO:0000313" key="2">
    <source>
        <dbReference type="Proteomes" id="UP000033866"/>
    </source>
</evidence>
<protein>
    <submittedName>
        <fullName evidence="1">Uncharacterized protein</fullName>
    </submittedName>
</protein>
<dbReference type="AlphaFoldDB" id="A0A0G0B4X0"/>
<feature type="non-terminal residue" evidence="1">
    <location>
        <position position="1"/>
    </location>
</feature>
<dbReference type="EMBL" id="LBPV01000047">
    <property type="protein sequence ID" value="KKP64359.1"/>
    <property type="molecule type" value="Genomic_DNA"/>
</dbReference>
<sequence length="125" mass="13761">TFTTNDRFYFEYLVRAVGGLGVKTIRVYTNTTNNLAGTPVLIATYSTNNLLYSICKLAFLSATNALRSKLGGTTNSTANYGSDNSGFTTFTIDFTVQQYIVVSFQLANAGDAIYLEAFYLERSRV</sequence>
<proteinExistence type="predicted"/>
<reference evidence="1 2" key="1">
    <citation type="journal article" date="2015" name="Nature">
        <title>rRNA introns, odd ribosomes, and small enigmatic genomes across a large radiation of phyla.</title>
        <authorList>
            <person name="Brown C.T."/>
            <person name="Hug L.A."/>
            <person name="Thomas B.C."/>
            <person name="Sharon I."/>
            <person name="Castelle C.J."/>
            <person name="Singh A."/>
            <person name="Wilkins M.J."/>
            <person name="Williams K.H."/>
            <person name="Banfield J.F."/>
        </authorList>
    </citation>
    <scope>NUCLEOTIDE SEQUENCE [LARGE SCALE GENOMIC DNA]</scope>
</reference>